<keyword evidence="3" id="KW-1185">Reference proteome</keyword>
<protein>
    <recommendedName>
        <fullName evidence="4">NVEALA protein</fullName>
    </recommendedName>
</protein>
<feature type="signal peptide" evidence="1">
    <location>
        <begin position="1"/>
        <end position="20"/>
    </location>
</feature>
<keyword evidence="1" id="KW-0732">Signal</keyword>
<evidence type="ECO:0008006" key="4">
    <source>
        <dbReference type="Google" id="ProtNLM"/>
    </source>
</evidence>
<evidence type="ECO:0000256" key="1">
    <source>
        <dbReference type="SAM" id="SignalP"/>
    </source>
</evidence>
<comment type="caution">
    <text evidence="2">The sequence shown here is derived from an EMBL/GenBank/DDBJ whole genome shotgun (WGS) entry which is preliminary data.</text>
</comment>
<evidence type="ECO:0000313" key="3">
    <source>
        <dbReference type="Proteomes" id="UP000637299"/>
    </source>
</evidence>
<feature type="chain" id="PRO_5045203844" description="NVEALA protein" evidence="1">
    <location>
        <begin position="21"/>
        <end position="91"/>
    </location>
</feature>
<dbReference type="EMBL" id="JACYFS010000012">
    <property type="protein sequence ID" value="MBD8084563.1"/>
    <property type="molecule type" value="Genomic_DNA"/>
</dbReference>
<dbReference type="RefSeq" id="WP_191738429.1">
    <property type="nucleotide sequence ID" value="NZ_JACYFS010000012.1"/>
</dbReference>
<gene>
    <name evidence="2" type="ORF">IC610_19315</name>
</gene>
<name>A0ABR8ZGW2_9FLAO</name>
<accession>A0ABR8ZGW2</accession>
<reference evidence="2 3" key="1">
    <citation type="submission" date="2020-09" db="EMBL/GenBank/DDBJ databases">
        <title>Genome seq and assembly of Chryseobacterium sp.</title>
        <authorList>
            <person name="Chhetri G."/>
        </authorList>
    </citation>
    <scope>NUCLEOTIDE SEQUENCE [LARGE SCALE GENOMIC DNA]</scope>
    <source>
        <strain evidence="2 3">GCR10</strain>
    </source>
</reference>
<sequence length="91" mass="9758">MKKILFPVALIILGTGSAFATMMAKESKKANVKGYRIVDVGGGQFECQNTLQDCSNIAIGAFCQWTADPNVELHNAGASETMCGDNLYELP</sequence>
<organism evidence="2 3">
    <name type="scientific">Chryseobacterium caseinilyticum</name>
    <dbReference type="NCBI Taxonomy" id="2771428"/>
    <lineage>
        <taxon>Bacteria</taxon>
        <taxon>Pseudomonadati</taxon>
        <taxon>Bacteroidota</taxon>
        <taxon>Flavobacteriia</taxon>
        <taxon>Flavobacteriales</taxon>
        <taxon>Weeksellaceae</taxon>
        <taxon>Chryseobacterium group</taxon>
        <taxon>Chryseobacterium</taxon>
    </lineage>
</organism>
<evidence type="ECO:0000313" key="2">
    <source>
        <dbReference type="EMBL" id="MBD8084563.1"/>
    </source>
</evidence>
<dbReference type="Proteomes" id="UP000637299">
    <property type="component" value="Unassembled WGS sequence"/>
</dbReference>
<proteinExistence type="predicted"/>